<evidence type="ECO:0000313" key="1">
    <source>
        <dbReference type="EMBL" id="KAJ1184667.1"/>
    </source>
</evidence>
<sequence length="76" mass="7931">MAPCGGTNNAEALEKGFACLRDAPFSIATTSALDMSKARQIGPPGLARQEVAEPLVRGLEPRAVTGTLQLGIMISY</sequence>
<dbReference type="AlphaFoldDB" id="A0AAV7U6G7"/>
<proteinExistence type="predicted"/>
<protein>
    <submittedName>
        <fullName evidence="3">Uncharacterized protein</fullName>
    </submittedName>
</protein>
<evidence type="ECO:0000313" key="4">
    <source>
        <dbReference type="Proteomes" id="UP001066276"/>
    </source>
</evidence>
<accession>A0AAV7U6G7</accession>
<dbReference type="EMBL" id="JANPWB010000005">
    <property type="protein sequence ID" value="KAJ1184667.1"/>
    <property type="molecule type" value="Genomic_DNA"/>
</dbReference>
<keyword evidence="4" id="KW-1185">Reference proteome</keyword>
<dbReference type="EMBL" id="JANPWB010000005">
    <property type="protein sequence ID" value="KAJ1184668.1"/>
    <property type="molecule type" value="Genomic_DNA"/>
</dbReference>
<dbReference type="EMBL" id="JANPWB010000005">
    <property type="protein sequence ID" value="KAJ1184669.1"/>
    <property type="molecule type" value="Genomic_DNA"/>
</dbReference>
<evidence type="ECO:0000313" key="2">
    <source>
        <dbReference type="EMBL" id="KAJ1184668.1"/>
    </source>
</evidence>
<organism evidence="3 4">
    <name type="scientific">Pleurodeles waltl</name>
    <name type="common">Iberian ribbed newt</name>
    <dbReference type="NCBI Taxonomy" id="8319"/>
    <lineage>
        <taxon>Eukaryota</taxon>
        <taxon>Metazoa</taxon>
        <taxon>Chordata</taxon>
        <taxon>Craniata</taxon>
        <taxon>Vertebrata</taxon>
        <taxon>Euteleostomi</taxon>
        <taxon>Amphibia</taxon>
        <taxon>Batrachia</taxon>
        <taxon>Caudata</taxon>
        <taxon>Salamandroidea</taxon>
        <taxon>Salamandridae</taxon>
        <taxon>Pleurodelinae</taxon>
        <taxon>Pleurodeles</taxon>
    </lineage>
</organism>
<evidence type="ECO:0000313" key="3">
    <source>
        <dbReference type="EMBL" id="KAJ1184669.1"/>
    </source>
</evidence>
<comment type="caution">
    <text evidence="3">The sequence shown here is derived from an EMBL/GenBank/DDBJ whole genome shotgun (WGS) entry which is preliminary data.</text>
</comment>
<gene>
    <name evidence="1" type="ORF">NDU88_001470</name>
    <name evidence="2" type="ORF">NDU88_001471</name>
    <name evidence="3" type="ORF">NDU88_001472</name>
</gene>
<name>A0AAV7U6G7_PLEWA</name>
<reference evidence="3" key="1">
    <citation type="journal article" date="2022" name="bioRxiv">
        <title>Sequencing and chromosome-scale assembly of the giantPleurodeles waltlgenome.</title>
        <authorList>
            <person name="Brown T."/>
            <person name="Elewa A."/>
            <person name="Iarovenko S."/>
            <person name="Subramanian E."/>
            <person name="Araus A.J."/>
            <person name="Petzold A."/>
            <person name="Susuki M."/>
            <person name="Suzuki K.-i.T."/>
            <person name="Hayashi T."/>
            <person name="Toyoda A."/>
            <person name="Oliveira C."/>
            <person name="Osipova E."/>
            <person name="Leigh N.D."/>
            <person name="Simon A."/>
            <person name="Yun M.H."/>
        </authorList>
    </citation>
    <scope>NUCLEOTIDE SEQUENCE</scope>
    <source>
        <strain evidence="3">20211129_DDA</strain>
        <tissue evidence="3">Liver</tissue>
    </source>
</reference>
<dbReference type="Proteomes" id="UP001066276">
    <property type="component" value="Chromosome 3_1"/>
</dbReference>